<evidence type="ECO:0000313" key="2">
    <source>
        <dbReference type="EMBL" id="EHM40352.1"/>
    </source>
</evidence>
<name>G9YHY1_9FIRM</name>
<reference evidence="2 3" key="1">
    <citation type="submission" date="2011-08" db="EMBL/GenBank/DDBJ databases">
        <authorList>
            <person name="Weinstock G."/>
            <person name="Sodergren E."/>
            <person name="Clifton S."/>
            <person name="Fulton L."/>
            <person name="Fulton B."/>
            <person name="Courtney L."/>
            <person name="Fronick C."/>
            <person name="Harrison M."/>
            <person name="Strong C."/>
            <person name="Farmer C."/>
            <person name="Delahaunty K."/>
            <person name="Markovic C."/>
            <person name="Hall O."/>
            <person name="Minx P."/>
            <person name="Tomlinson C."/>
            <person name="Mitreva M."/>
            <person name="Hou S."/>
            <person name="Chen J."/>
            <person name="Wollam A."/>
            <person name="Pepin K.H."/>
            <person name="Johnson M."/>
            <person name="Bhonagiri V."/>
            <person name="Zhang X."/>
            <person name="Suruliraj S."/>
            <person name="Warren W."/>
            <person name="Chinwalla A."/>
            <person name="Mardis E.R."/>
            <person name="Wilson R.K."/>
        </authorList>
    </citation>
    <scope>NUCLEOTIDE SEQUENCE [LARGE SCALE GENOMIC DNA]</scope>
    <source>
        <strain evidence="2 3">F0357</strain>
    </source>
</reference>
<evidence type="ECO:0000259" key="1">
    <source>
        <dbReference type="PROSITE" id="PS51782"/>
    </source>
</evidence>
<dbReference type="PATRIC" id="fig|861450.3.peg.1180"/>
<dbReference type="InterPro" id="IPR018392">
    <property type="entry name" value="LysM"/>
</dbReference>
<proteinExistence type="predicted"/>
<dbReference type="EMBL" id="AGCJ01000047">
    <property type="protein sequence ID" value="EHM40352.1"/>
    <property type="molecule type" value="Genomic_DNA"/>
</dbReference>
<protein>
    <submittedName>
        <fullName evidence="2">LysM domain protein</fullName>
    </submittedName>
</protein>
<dbReference type="CDD" id="cd00118">
    <property type="entry name" value="LysM"/>
    <property type="match status" value="1"/>
</dbReference>
<dbReference type="AlphaFoldDB" id="G9YHY1"/>
<dbReference type="eggNOG" id="COG1388">
    <property type="taxonomic scope" value="Bacteria"/>
</dbReference>
<dbReference type="PROSITE" id="PS51782">
    <property type="entry name" value="LYSM"/>
    <property type="match status" value="1"/>
</dbReference>
<accession>G9YHY1</accession>
<sequence length="112" mass="12525">MKKKLHKSNTTSRRIRFFLIAVFLAASFTQLGWTGPSHKEYISVQVHRGDTLWQIASRVTAADADVRNTVFDIVEVNRLGHNQDIYPGQILQVPVDRAAAAQINDHPGISDS</sequence>
<dbReference type="OrthoDB" id="2679564at2"/>
<dbReference type="HOGENOM" id="CLU_136034_3_0_9"/>
<dbReference type="SUPFAM" id="SSF54106">
    <property type="entry name" value="LysM domain"/>
    <property type="match status" value="1"/>
</dbReference>
<dbReference type="Proteomes" id="UP000005481">
    <property type="component" value="Unassembled WGS sequence"/>
</dbReference>
<feature type="domain" description="LysM" evidence="1">
    <location>
        <begin position="42"/>
        <end position="93"/>
    </location>
</feature>
<gene>
    <name evidence="2" type="ORF">HMPREF0080_01265</name>
</gene>
<dbReference type="Gene3D" id="3.10.350.10">
    <property type="entry name" value="LysM domain"/>
    <property type="match status" value="1"/>
</dbReference>
<dbReference type="Pfam" id="PF01476">
    <property type="entry name" value="LysM"/>
    <property type="match status" value="1"/>
</dbReference>
<keyword evidence="3" id="KW-1185">Reference proteome</keyword>
<dbReference type="InterPro" id="IPR036779">
    <property type="entry name" value="LysM_dom_sf"/>
</dbReference>
<organism evidence="2 3">
    <name type="scientific">Anaeroglobus geminatus F0357</name>
    <dbReference type="NCBI Taxonomy" id="861450"/>
    <lineage>
        <taxon>Bacteria</taxon>
        <taxon>Bacillati</taxon>
        <taxon>Bacillota</taxon>
        <taxon>Negativicutes</taxon>
        <taxon>Veillonellales</taxon>
        <taxon>Veillonellaceae</taxon>
        <taxon>Anaeroglobus</taxon>
    </lineage>
</organism>
<comment type="caution">
    <text evidence="2">The sequence shown here is derived from an EMBL/GenBank/DDBJ whole genome shotgun (WGS) entry which is preliminary data.</text>
</comment>
<dbReference type="RefSeq" id="WP_006790241.1">
    <property type="nucleotide sequence ID" value="NZ_JH417589.1"/>
</dbReference>
<dbReference type="STRING" id="861450.HMPREF0080_01265"/>
<evidence type="ECO:0000313" key="3">
    <source>
        <dbReference type="Proteomes" id="UP000005481"/>
    </source>
</evidence>